<keyword evidence="3" id="KW-1185">Reference proteome</keyword>
<comment type="caution">
    <text evidence="2">The sequence shown here is derived from an EMBL/GenBank/DDBJ whole genome shotgun (WGS) entry which is preliminary data.</text>
</comment>
<organism evidence="2 3">
    <name type="scientific">Sterolibacterium denitrificans</name>
    <dbReference type="NCBI Taxonomy" id="157592"/>
    <lineage>
        <taxon>Bacteria</taxon>
        <taxon>Pseudomonadati</taxon>
        <taxon>Pseudomonadota</taxon>
        <taxon>Betaproteobacteria</taxon>
        <taxon>Nitrosomonadales</taxon>
        <taxon>Sterolibacteriaceae</taxon>
        <taxon>Sterolibacterium</taxon>
    </lineage>
</organism>
<comment type="similarity">
    <text evidence="1">Belongs to the LptE lipoprotein family.</text>
</comment>
<dbReference type="InterPro" id="IPR007485">
    <property type="entry name" value="LPS_assembly_LptE"/>
</dbReference>
<dbReference type="PROSITE" id="PS51257">
    <property type="entry name" value="PROKAR_LIPOPROTEIN"/>
    <property type="match status" value="1"/>
</dbReference>
<dbReference type="Gene3D" id="3.30.160.150">
    <property type="entry name" value="Lipoprotein like domain"/>
    <property type="match status" value="1"/>
</dbReference>
<keyword evidence="1" id="KW-0998">Cell outer membrane</keyword>
<dbReference type="GO" id="GO:0009279">
    <property type="term" value="C:cell outer membrane"/>
    <property type="evidence" value="ECO:0007669"/>
    <property type="project" value="UniProtKB-SubCell"/>
</dbReference>
<dbReference type="GO" id="GO:0043165">
    <property type="term" value="P:Gram-negative-bacterium-type cell outer membrane assembly"/>
    <property type="evidence" value="ECO:0007669"/>
    <property type="project" value="UniProtKB-UniRule"/>
</dbReference>
<evidence type="ECO:0000256" key="1">
    <source>
        <dbReference type="HAMAP-Rule" id="MF_01186"/>
    </source>
</evidence>
<dbReference type="Pfam" id="PF04390">
    <property type="entry name" value="LptE"/>
    <property type="match status" value="1"/>
</dbReference>
<dbReference type="GO" id="GO:0001530">
    <property type="term" value="F:lipopolysaccharide binding"/>
    <property type="evidence" value="ECO:0007669"/>
    <property type="project" value="TreeGrafter"/>
</dbReference>
<comment type="function">
    <text evidence="1">Together with LptD, is involved in the assembly of lipopolysaccharide (LPS) at the surface of the outer membrane. Required for the proper assembly of LptD. Binds LPS and may serve as the LPS recognition site at the outer membrane.</text>
</comment>
<dbReference type="PANTHER" id="PTHR38098:SF1">
    <property type="entry name" value="LPS-ASSEMBLY LIPOPROTEIN LPTE"/>
    <property type="match status" value="1"/>
</dbReference>
<accession>A0A656ZCU6</accession>
<comment type="subunit">
    <text evidence="1">Component of the lipopolysaccharide transport and assembly complex. Interacts with LptD.</text>
</comment>
<dbReference type="Proteomes" id="UP000243416">
    <property type="component" value="Unassembled WGS sequence"/>
</dbReference>
<evidence type="ECO:0000313" key="3">
    <source>
        <dbReference type="Proteomes" id="UP000243416"/>
    </source>
</evidence>
<dbReference type="OrthoDB" id="5298094at2"/>
<protein>
    <recommendedName>
        <fullName evidence="1">LPS-assembly lipoprotein LptE</fullName>
    </recommendedName>
</protein>
<reference evidence="2 3" key="1">
    <citation type="journal article" date="2016" name="ISME J.">
        <title>Integrated multi-omics analyses reveal the biochemical mechanisms and phylogenetic relevance of anaerobic androgen biodegradation in the environment.</title>
        <authorList>
            <person name="Yang F.C."/>
            <person name="Chen Y.L."/>
            <person name="Tang S.L."/>
            <person name="Yu C.P."/>
            <person name="Wang P.H."/>
            <person name="Ismail W."/>
            <person name="Wang C.H."/>
            <person name="Ding J.Y."/>
            <person name="Yang C.Y."/>
            <person name="Yang C.Y."/>
            <person name="Chiang Y.R."/>
        </authorList>
    </citation>
    <scope>NUCLEOTIDE SEQUENCE [LARGE SCALE GENOMIC DNA]</scope>
    <source>
        <strain evidence="2 3">DSM 13999</strain>
    </source>
</reference>
<keyword evidence="1" id="KW-0449">Lipoprotein</keyword>
<gene>
    <name evidence="1" type="primary">lptE</name>
    <name evidence="2" type="ORF">ACY05_02975</name>
</gene>
<dbReference type="PANTHER" id="PTHR38098">
    <property type="entry name" value="LPS-ASSEMBLY LIPOPROTEIN LPTE"/>
    <property type="match status" value="1"/>
</dbReference>
<dbReference type="EMBL" id="LFZK01000001">
    <property type="protein sequence ID" value="KYC29475.1"/>
    <property type="molecule type" value="Genomic_DNA"/>
</dbReference>
<evidence type="ECO:0000313" key="2">
    <source>
        <dbReference type="EMBL" id="KYC29475.1"/>
    </source>
</evidence>
<name>A0A656ZCU6_9PROT</name>
<dbReference type="GO" id="GO:1990351">
    <property type="term" value="C:transporter complex"/>
    <property type="evidence" value="ECO:0007669"/>
    <property type="project" value="TreeGrafter"/>
</dbReference>
<comment type="subcellular location">
    <subcellularLocation>
        <location evidence="1">Cell outer membrane</location>
        <topology evidence="1">Lipid-anchor</topology>
    </subcellularLocation>
</comment>
<keyword evidence="1" id="KW-0732">Signal</keyword>
<dbReference type="RefSeq" id="WP_083522863.1">
    <property type="nucleotide sequence ID" value="NZ_LFZK01000001.1"/>
</dbReference>
<keyword evidence="1" id="KW-0564">Palmitate</keyword>
<keyword evidence="1" id="KW-0472">Membrane</keyword>
<sequence length="185" mass="20302">MRLSWTRLCLLAAATLLLAACGFQLRGAYPLAFDSIYLGMPETGEMHARLKRSIMAGSKVDVANSREAAQVMLQVLTDRQAKNILSLSAAGRVSEYQLVRTFSFRLVGTDNREWLSPGQITVRRDISYNDDQVLSKESEETLLWRDMQNDLIQQILRRLSAAKVPPPPSPAAAAAGGDGAGQPQN</sequence>
<dbReference type="AlphaFoldDB" id="A0A656ZCU6"/>
<dbReference type="HAMAP" id="MF_01186">
    <property type="entry name" value="LPS_assembly_LptE"/>
    <property type="match status" value="1"/>
</dbReference>
<proteinExistence type="inferred from homology"/>
<dbReference type="GO" id="GO:0015920">
    <property type="term" value="P:lipopolysaccharide transport"/>
    <property type="evidence" value="ECO:0007669"/>
    <property type="project" value="TreeGrafter"/>
</dbReference>